<proteinExistence type="predicted"/>
<organism evidence="1 2">
    <name type="scientific">Colletotrichum chrysophilum</name>
    <dbReference type="NCBI Taxonomy" id="1836956"/>
    <lineage>
        <taxon>Eukaryota</taxon>
        <taxon>Fungi</taxon>
        <taxon>Dikarya</taxon>
        <taxon>Ascomycota</taxon>
        <taxon>Pezizomycotina</taxon>
        <taxon>Sordariomycetes</taxon>
        <taxon>Hypocreomycetidae</taxon>
        <taxon>Glomerellales</taxon>
        <taxon>Glomerellaceae</taxon>
        <taxon>Colletotrichum</taxon>
        <taxon>Colletotrichum gloeosporioides species complex</taxon>
    </lineage>
</organism>
<evidence type="ECO:0000313" key="1">
    <source>
        <dbReference type="EMBL" id="KAK1855172.1"/>
    </source>
</evidence>
<accession>A0AAD9AXE1</accession>
<sequence length="193" mass="20279">MLLVLVDMPLVLEDGLLWVLDVDETTLVAVVGEAVLVLVEDRPLLVLVEVEEEPLALLLVTVLGSLVELSADEAAREDPIVEDVDGFAVGKATVEVFENNGLDDLELVTTEDGVLGSDEGCVEDIDATGVCIPELVVGEATDGKEFGEEIIVLREDTDGNVSEIVAGGTELVKSMMVKTNCKTGTGDSTPAVA</sequence>
<dbReference type="AlphaFoldDB" id="A0AAD9AXE1"/>
<evidence type="ECO:0000313" key="2">
    <source>
        <dbReference type="Proteomes" id="UP001243330"/>
    </source>
</evidence>
<protein>
    <submittedName>
        <fullName evidence="1">Uncharacterized protein</fullName>
    </submittedName>
</protein>
<comment type="caution">
    <text evidence="1">The sequence shown here is derived from an EMBL/GenBank/DDBJ whole genome shotgun (WGS) entry which is preliminary data.</text>
</comment>
<reference evidence="1" key="1">
    <citation type="submission" date="2023-01" db="EMBL/GenBank/DDBJ databases">
        <title>Colletotrichum chrysophilum M932 genome sequence.</title>
        <authorList>
            <person name="Baroncelli R."/>
        </authorList>
    </citation>
    <scope>NUCLEOTIDE SEQUENCE</scope>
    <source>
        <strain evidence="1">M932</strain>
    </source>
</reference>
<dbReference type="EMBL" id="JAQOWY010000025">
    <property type="protein sequence ID" value="KAK1855172.1"/>
    <property type="molecule type" value="Genomic_DNA"/>
</dbReference>
<gene>
    <name evidence="1" type="ORF">CCHR01_02204</name>
</gene>
<name>A0AAD9AXE1_9PEZI</name>
<dbReference type="Proteomes" id="UP001243330">
    <property type="component" value="Unassembled WGS sequence"/>
</dbReference>
<keyword evidence="2" id="KW-1185">Reference proteome</keyword>